<organism evidence="6 7">
    <name type="scientific">Thermobacillus xylanilyticus</name>
    <dbReference type="NCBI Taxonomy" id="76633"/>
    <lineage>
        <taxon>Bacteria</taxon>
        <taxon>Bacillati</taxon>
        <taxon>Bacillota</taxon>
        <taxon>Bacilli</taxon>
        <taxon>Bacillales</taxon>
        <taxon>Paenibacillaceae</taxon>
        <taxon>Thermobacillus</taxon>
    </lineage>
</organism>
<dbReference type="InterPro" id="IPR050109">
    <property type="entry name" value="HTH-type_TetR-like_transc_reg"/>
</dbReference>
<keyword evidence="7" id="KW-1185">Reference proteome</keyword>
<evidence type="ECO:0000313" key="7">
    <source>
        <dbReference type="Proteomes" id="UP000681526"/>
    </source>
</evidence>
<name>A0ABM8V863_THEXY</name>
<keyword evidence="2 4" id="KW-0238">DNA-binding</keyword>
<comment type="caution">
    <text evidence="6">The sequence shown here is derived from an EMBL/GenBank/DDBJ whole genome shotgun (WGS) entry which is preliminary data.</text>
</comment>
<feature type="domain" description="HTH tetR-type" evidence="5">
    <location>
        <begin position="10"/>
        <end position="70"/>
    </location>
</feature>
<dbReference type="PROSITE" id="PS50977">
    <property type="entry name" value="HTH_TETR_2"/>
    <property type="match status" value="1"/>
</dbReference>
<keyword evidence="1" id="KW-0805">Transcription regulation</keyword>
<evidence type="ECO:0000256" key="3">
    <source>
        <dbReference type="ARBA" id="ARBA00023163"/>
    </source>
</evidence>
<dbReference type="Gene3D" id="1.10.357.10">
    <property type="entry name" value="Tetracycline Repressor, domain 2"/>
    <property type="match status" value="1"/>
</dbReference>
<dbReference type="RefSeq" id="WP_213485662.1">
    <property type="nucleotide sequence ID" value="NZ_CAJRAY010000083.1"/>
</dbReference>
<dbReference type="InterPro" id="IPR036271">
    <property type="entry name" value="Tet_transcr_reg_TetR-rel_C_sf"/>
</dbReference>
<dbReference type="Pfam" id="PF13305">
    <property type="entry name" value="TetR_C_33"/>
    <property type="match status" value="1"/>
</dbReference>
<dbReference type="InterPro" id="IPR025996">
    <property type="entry name" value="MT1864/Rv1816-like_C"/>
</dbReference>
<accession>A0ABM8V863</accession>
<dbReference type="Pfam" id="PF00440">
    <property type="entry name" value="TetR_N"/>
    <property type="match status" value="1"/>
</dbReference>
<dbReference type="PANTHER" id="PTHR30055">
    <property type="entry name" value="HTH-TYPE TRANSCRIPTIONAL REGULATOR RUTR"/>
    <property type="match status" value="1"/>
</dbReference>
<dbReference type="PRINTS" id="PR00455">
    <property type="entry name" value="HTHTETR"/>
</dbReference>
<gene>
    <name evidence="6" type="primary">txxe 3148</name>
    <name evidence="6" type="ORF">TXXE_15940</name>
</gene>
<dbReference type="SUPFAM" id="SSF46689">
    <property type="entry name" value="Homeodomain-like"/>
    <property type="match status" value="1"/>
</dbReference>
<dbReference type="SUPFAM" id="SSF48498">
    <property type="entry name" value="Tetracyclin repressor-like, C-terminal domain"/>
    <property type="match status" value="1"/>
</dbReference>
<keyword evidence="3" id="KW-0804">Transcription</keyword>
<protein>
    <submittedName>
        <fullName evidence="6">Transcriptional regulator, TetR family</fullName>
    </submittedName>
</protein>
<evidence type="ECO:0000256" key="4">
    <source>
        <dbReference type="PROSITE-ProRule" id="PRU00335"/>
    </source>
</evidence>
<dbReference type="Proteomes" id="UP000681526">
    <property type="component" value="Unassembled WGS sequence"/>
</dbReference>
<evidence type="ECO:0000259" key="5">
    <source>
        <dbReference type="PROSITE" id="PS50977"/>
    </source>
</evidence>
<proteinExistence type="predicted"/>
<dbReference type="InterPro" id="IPR009057">
    <property type="entry name" value="Homeodomain-like_sf"/>
</dbReference>
<dbReference type="InterPro" id="IPR001647">
    <property type="entry name" value="HTH_TetR"/>
</dbReference>
<sequence length="212" mass="23889">MQKQHQSRAERTKRNIIAAAAELFAERGFEAVTMREIAARAGCSHTAIYLYFTDKETLLQHISMPPLQELREELAGILANDAAPEAQLNGICMTWIRFCLSHRNLYDVIFNVGAERVDEKDPKLEMNRLRNELFGMLMQAMRGCLPPGTGEERLLACTRIMFYMAYGIVGTYRHSPESLDELMARLGPTFRDAFRALLIGFNAIIEEGGNGG</sequence>
<evidence type="ECO:0000313" key="6">
    <source>
        <dbReference type="EMBL" id="CAG5091614.1"/>
    </source>
</evidence>
<dbReference type="PANTHER" id="PTHR30055:SF234">
    <property type="entry name" value="HTH-TYPE TRANSCRIPTIONAL REGULATOR BETI"/>
    <property type="match status" value="1"/>
</dbReference>
<evidence type="ECO:0000256" key="1">
    <source>
        <dbReference type="ARBA" id="ARBA00023015"/>
    </source>
</evidence>
<dbReference type="EMBL" id="CAJRAY010000083">
    <property type="protein sequence ID" value="CAG5091614.1"/>
    <property type="molecule type" value="Genomic_DNA"/>
</dbReference>
<reference evidence="6 7" key="1">
    <citation type="submission" date="2021-04" db="EMBL/GenBank/DDBJ databases">
        <authorList>
            <person name="Rakotoarivonina H."/>
        </authorList>
    </citation>
    <scope>NUCLEOTIDE SEQUENCE [LARGE SCALE GENOMIC DNA]</scope>
    <source>
        <strain evidence="6 7">XE</strain>
    </source>
</reference>
<evidence type="ECO:0000256" key="2">
    <source>
        <dbReference type="ARBA" id="ARBA00023125"/>
    </source>
</evidence>
<feature type="DNA-binding region" description="H-T-H motif" evidence="4">
    <location>
        <begin position="33"/>
        <end position="52"/>
    </location>
</feature>